<dbReference type="GO" id="GO:0000287">
    <property type="term" value="F:magnesium ion binding"/>
    <property type="evidence" value="ECO:0007669"/>
    <property type="project" value="InterPro"/>
</dbReference>
<dbReference type="InterPro" id="IPR005846">
    <property type="entry name" value="A-D-PHexomutase_a/b/a-III"/>
</dbReference>
<feature type="domain" description="Alpha-D-phosphohexomutase C-terminal" evidence="8">
    <location>
        <begin position="507"/>
        <end position="546"/>
    </location>
</feature>
<evidence type="ECO:0000256" key="4">
    <source>
        <dbReference type="ARBA" id="ARBA00022723"/>
    </source>
</evidence>
<evidence type="ECO:0000259" key="8">
    <source>
        <dbReference type="Pfam" id="PF00408"/>
    </source>
</evidence>
<dbReference type="FunCoup" id="U2DXI3">
    <property type="interactions" value="356"/>
</dbReference>
<evidence type="ECO:0000259" key="9">
    <source>
        <dbReference type="Pfam" id="PF02878"/>
    </source>
</evidence>
<evidence type="ECO:0000313" key="13">
    <source>
        <dbReference type="Proteomes" id="UP000005707"/>
    </source>
</evidence>
<dbReference type="PROSITE" id="PS00710">
    <property type="entry name" value="PGM_PMM"/>
    <property type="match status" value="1"/>
</dbReference>
<dbReference type="InterPro" id="IPR005844">
    <property type="entry name" value="A-D-PHexomutase_a/b/a-I"/>
</dbReference>
<dbReference type="Pfam" id="PF02879">
    <property type="entry name" value="PGM_PMM_II"/>
    <property type="match status" value="1"/>
</dbReference>
<dbReference type="GO" id="GO:0008973">
    <property type="term" value="F:phosphopentomutase activity"/>
    <property type="evidence" value="ECO:0007669"/>
    <property type="project" value="TreeGrafter"/>
</dbReference>
<dbReference type="PRINTS" id="PR00509">
    <property type="entry name" value="PGMPMM"/>
</dbReference>
<feature type="domain" description="Alpha-D-phosphohexomutase alpha/beta/alpha" evidence="9">
    <location>
        <begin position="41"/>
        <end position="180"/>
    </location>
</feature>
<feature type="domain" description="Alpha-D-phosphohexomutase alpha/beta/alpha" evidence="10">
    <location>
        <begin position="207"/>
        <end position="311"/>
    </location>
</feature>
<evidence type="ECO:0000259" key="11">
    <source>
        <dbReference type="Pfam" id="PF02880"/>
    </source>
</evidence>
<dbReference type="OrthoDB" id="9806956at2"/>
<evidence type="ECO:0000313" key="12">
    <source>
        <dbReference type="EMBL" id="ERJ12997.1"/>
    </source>
</evidence>
<dbReference type="InterPro" id="IPR005843">
    <property type="entry name" value="A-D-PHexomutase_C"/>
</dbReference>
<evidence type="ECO:0000256" key="5">
    <source>
        <dbReference type="ARBA" id="ARBA00022842"/>
    </source>
</evidence>
<dbReference type="EMBL" id="AFNU02000002">
    <property type="protein sequence ID" value="ERJ12997.1"/>
    <property type="molecule type" value="Genomic_DNA"/>
</dbReference>
<keyword evidence="6 12" id="KW-0413">Isomerase</keyword>
<dbReference type="PANTHER" id="PTHR45745:SF1">
    <property type="entry name" value="PHOSPHOGLUCOMUTASE 2B-RELATED"/>
    <property type="match status" value="1"/>
</dbReference>
<dbReference type="InParanoid" id="U2DXI3"/>
<dbReference type="Gene3D" id="3.30.310.50">
    <property type="entry name" value="Alpha-D-phosphohexomutase, C-terminal domain"/>
    <property type="match status" value="1"/>
</dbReference>
<gene>
    <name evidence="12" type="ORF">HLPCO_000596</name>
</gene>
<dbReference type="GO" id="GO:0006166">
    <property type="term" value="P:purine ribonucleoside salvage"/>
    <property type="evidence" value="ECO:0007669"/>
    <property type="project" value="TreeGrafter"/>
</dbReference>
<dbReference type="Proteomes" id="UP000005707">
    <property type="component" value="Unassembled WGS sequence"/>
</dbReference>
<comment type="cofactor">
    <cofactor evidence="1">
        <name>Mg(2+)</name>
        <dbReference type="ChEBI" id="CHEBI:18420"/>
    </cofactor>
</comment>
<evidence type="ECO:0000256" key="1">
    <source>
        <dbReference type="ARBA" id="ARBA00001946"/>
    </source>
</evidence>
<organism evidence="12 13">
    <name type="scientific">Haloplasma contractile SSD-17B</name>
    <dbReference type="NCBI Taxonomy" id="1033810"/>
    <lineage>
        <taxon>Bacteria</taxon>
        <taxon>Bacillati</taxon>
        <taxon>Mycoplasmatota</taxon>
        <taxon>Mollicutes</taxon>
        <taxon>Haloplasmatales</taxon>
        <taxon>Haloplasmataceae</taxon>
        <taxon>Haloplasma</taxon>
    </lineage>
</organism>
<dbReference type="CDD" id="cd05799">
    <property type="entry name" value="PGM2"/>
    <property type="match status" value="1"/>
</dbReference>
<keyword evidence="3" id="KW-0597">Phosphoprotein</keyword>
<dbReference type="STRING" id="1033810.HLPCO_000596"/>
<comment type="similarity">
    <text evidence="2 7">Belongs to the phosphohexose mutase family.</text>
</comment>
<sequence>MSWQEEVKKWKNYENLDRDLKSKLEVMDEKQLEDAFYTNLAFGTGGLRGEVGPGTNRMNIYTIRKANEGFARYLLESVPGVKEQGVVIAYDCRHYSPEFAMESAKVMASNGIKAYIFDSLRPTPELSFAVRHLNAKAGIVVTASHNPPQYNGYKIYDETGCQLVPRLADQVINHVNSIENIFSINVKDEEDLKEAGLINIISKEVDDAYIEQVKTIQINRDLNKQGIKMVFTPLHGTANLPTRRLLKECGYENVYVVEEQAVMDPNFSTVKSPNPEDGEAFELAIKLGDKVDADILMATDPDADRVGLAVKNPNGDYVLLTGNQTGAILMHYILSQREMKNDLPKEGMVYNTIVTSDFGAKIARKYGMTVESTLTGFKFIGEKAAEIENTSKEYVFGYEESYGYLIADFVRDKDSIQAILMCAEAATYYKQQGQTLYDVLFELYEEFGYYRESLSNIKLVGKAGQEKIQTILEDFRSNPPKEVLGHRVIAVEDYSEGIRIEGDIKTKLTLPQSNVLKYFLEDGSWFVLRPSGTEPKIKIYVGVLSDKLKTSDEKNDLIKNYVLNRIENI</sequence>
<accession>U2DXI3</accession>
<dbReference type="GO" id="GO:0005975">
    <property type="term" value="P:carbohydrate metabolic process"/>
    <property type="evidence" value="ECO:0007669"/>
    <property type="project" value="InterPro"/>
</dbReference>
<evidence type="ECO:0000256" key="7">
    <source>
        <dbReference type="RuleBase" id="RU004326"/>
    </source>
</evidence>
<dbReference type="PANTHER" id="PTHR45745">
    <property type="entry name" value="PHOSPHOMANNOMUTASE 45A"/>
    <property type="match status" value="1"/>
</dbReference>
<dbReference type="RefSeq" id="WP_008826992.1">
    <property type="nucleotide sequence ID" value="NZ_AFNU02000002.1"/>
</dbReference>
<reference evidence="12 13" key="2">
    <citation type="journal article" date="2013" name="PLoS ONE">
        <title>INDIGO - INtegrated Data Warehouse of MIcrobial GenOmes with Examples from the Red Sea Extremophiles.</title>
        <authorList>
            <person name="Alam I."/>
            <person name="Antunes A."/>
            <person name="Kamau A.A."/>
            <person name="Ba Alawi W."/>
            <person name="Kalkatawi M."/>
            <person name="Stingl U."/>
            <person name="Bajic V.B."/>
        </authorList>
    </citation>
    <scope>NUCLEOTIDE SEQUENCE [LARGE SCALE GENOMIC DNA]</scope>
    <source>
        <strain evidence="12 13">SSD-17B</strain>
    </source>
</reference>
<dbReference type="InterPro" id="IPR005845">
    <property type="entry name" value="A-D-PHexomutase_a/b/a-II"/>
</dbReference>
<dbReference type="EC" id="5.4.2.8" evidence="12"/>
<dbReference type="SUPFAM" id="SSF55957">
    <property type="entry name" value="Phosphoglucomutase, C-terminal domain"/>
    <property type="match status" value="1"/>
</dbReference>
<dbReference type="InterPro" id="IPR005841">
    <property type="entry name" value="Alpha-D-phosphohexomutase_SF"/>
</dbReference>
<keyword evidence="4 7" id="KW-0479">Metal-binding</keyword>
<evidence type="ECO:0000259" key="10">
    <source>
        <dbReference type="Pfam" id="PF02879"/>
    </source>
</evidence>
<name>U2DXI3_9MOLU</name>
<dbReference type="GO" id="GO:0004615">
    <property type="term" value="F:phosphomannomutase activity"/>
    <property type="evidence" value="ECO:0007669"/>
    <property type="project" value="UniProtKB-EC"/>
</dbReference>
<evidence type="ECO:0000256" key="6">
    <source>
        <dbReference type="ARBA" id="ARBA00023235"/>
    </source>
</evidence>
<proteinExistence type="inferred from homology"/>
<dbReference type="InterPro" id="IPR016055">
    <property type="entry name" value="A-D-PHexomutase_a/b/a-I/II/III"/>
</dbReference>
<dbReference type="SUPFAM" id="SSF53738">
    <property type="entry name" value="Phosphoglucomutase, first 3 domains"/>
    <property type="match status" value="3"/>
</dbReference>
<dbReference type="Pfam" id="PF02878">
    <property type="entry name" value="PGM_PMM_I"/>
    <property type="match status" value="1"/>
</dbReference>
<dbReference type="InterPro" id="IPR036900">
    <property type="entry name" value="A-D-PHexomutase_C_sf"/>
</dbReference>
<comment type="caution">
    <text evidence="12">The sequence shown here is derived from an EMBL/GenBank/DDBJ whole genome shotgun (WGS) entry which is preliminary data.</text>
</comment>
<reference evidence="12 13" key="1">
    <citation type="journal article" date="2011" name="J. Bacteriol.">
        <title>Genome sequence of Haloplasma contractile, an unusual contractile bacterium from a deep-sea anoxic brine lake.</title>
        <authorList>
            <person name="Antunes A."/>
            <person name="Alam I."/>
            <person name="El Dorry H."/>
            <person name="Siam R."/>
            <person name="Robertson A."/>
            <person name="Bajic V.B."/>
            <person name="Stingl U."/>
        </authorList>
    </citation>
    <scope>NUCLEOTIDE SEQUENCE [LARGE SCALE GENOMIC DNA]</scope>
    <source>
        <strain evidence="12 13">SSD-17B</strain>
    </source>
</reference>
<feature type="domain" description="Alpha-D-phosphohexomutase alpha/beta/alpha" evidence="11">
    <location>
        <begin position="322"/>
        <end position="446"/>
    </location>
</feature>
<dbReference type="InterPro" id="IPR016066">
    <property type="entry name" value="A-D-PHexomutase_CS"/>
</dbReference>
<keyword evidence="5 7" id="KW-0460">Magnesium</keyword>
<dbReference type="Gene3D" id="3.40.120.10">
    <property type="entry name" value="Alpha-D-Glucose-1,6-Bisphosphate, subunit A, domain 3"/>
    <property type="match status" value="3"/>
</dbReference>
<evidence type="ECO:0000256" key="2">
    <source>
        <dbReference type="ARBA" id="ARBA00010231"/>
    </source>
</evidence>
<keyword evidence="13" id="KW-1185">Reference proteome</keyword>
<protein>
    <submittedName>
        <fullName evidence="12">Phosphomannomutase Carbohydrate transport protein</fullName>
        <ecNumber evidence="12">5.4.2.8</ecNumber>
    </submittedName>
</protein>
<dbReference type="Pfam" id="PF00408">
    <property type="entry name" value="PGM_PMM_IV"/>
    <property type="match status" value="1"/>
</dbReference>
<evidence type="ECO:0000256" key="3">
    <source>
        <dbReference type="ARBA" id="ARBA00022553"/>
    </source>
</evidence>
<dbReference type="eggNOG" id="COG1109">
    <property type="taxonomic scope" value="Bacteria"/>
</dbReference>
<dbReference type="Pfam" id="PF02880">
    <property type="entry name" value="PGM_PMM_III"/>
    <property type="match status" value="1"/>
</dbReference>
<dbReference type="AlphaFoldDB" id="U2DXI3"/>